<dbReference type="GO" id="GO:0043565">
    <property type="term" value="F:sequence-specific DNA binding"/>
    <property type="evidence" value="ECO:0007669"/>
    <property type="project" value="InterPro"/>
</dbReference>
<dbReference type="SMART" id="SM00342">
    <property type="entry name" value="HTH_ARAC"/>
    <property type="match status" value="1"/>
</dbReference>
<dbReference type="RefSeq" id="WP_135338249.1">
    <property type="nucleotide sequence ID" value="NZ_SRID01000048.1"/>
</dbReference>
<dbReference type="Pfam" id="PF12833">
    <property type="entry name" value="HTH_18"/>
    <property type="match status" value="1"/>
</dbReference>
<keyword evidence="2" id="KW-0238">DNA-binding</keyword>
<feature type="region of interest" description="Disordered" evidence="4">
    <location>
        <begin position="112"/>
        <end position="186"/>
    </location>
</feature>
<dbReference type="InterPro" id="IPR046532">
    <property type="entry name" value="DUF6597"/>
</dbReference>
<dbReference type="AlphaFoldDB" id="A0A4Z0HES7"/>
<dbReference type="InterPro" id="IPR050204">
    <property type="entry name" value="AraC_XylS_family_regulators"/>
</dbReference>
<dbReference type="PANTHER" id="PTHR46796:SF15">
    <property type="entry name" value="BLL1074 PROTEIN"/>
    <property type="match status" value="1"/>
</dbReference>
<feature type="region of interest" description="Disordered" evidence="4">
    <location>
        <begin position="302"/>
        <end position="341"/>
    </location>
</feature>
<dbReference type="OrthoDB" id="9815799at2"/>
<dbReference type="InterPro" id="IPR018060">
    <property type="entry name" value="HTH_AraC"/>
</dbReference>
<dbReference type="Gene3D" id="1.10.10.60">
    <property type="entry name" value="Homeodomain-like"/>
    <property type="match status" value="1"/>
</dbReference>
<evidence type="ECO:0000313" key="6">
    <source>
        <dbReference type="EMBL" id="TGB14672.1"/>
    </source>
</evidence>
<dbReference type="PANTHER" id="PTHR46796">
    <property type="entry name" value="HTH-TYPE TRANSCRIPTIONAL ACTIVATOR RHAS-RELATED"/>
    <property type="match status" value="1"/>
</dbReference>
<feature type="compositionally biased region" description="Basic and acidic residues" evidence="4">
    <location>
        <begin position="304"/>
        <end position="315"/>
    </location>
</feature>
<gene>
    <name evidence="6" type="ORF">E4099_07965</name>
</gene>
<keyword evidence="3" id="KW-0804">Transcription</keyword>
<keyword evidence="1" id="KW-0805">Transcription regulation</keyword>
<dbReference type="EMBL" id="SRID01000048">
    <property type="protein sequence ID" value="TGB14672.1"/>
    <property type="molecule type" value="Genomic_DNA"/>
</dbReference>
<keyword evidence="7" id="KW-1185">Reference proteome</keyword>
<protein>
    <submittedName>
        <fullName evidence="6">AraC family transcriptional regulator</fullName>
    </submittedName>
</protein>
<evidence type="ECO:0000256" key="1">
    <source>
        <dbReference type="ARBA" id="ARBA00023015"/>
    </source>
</evidence>
<feature type="domain" description="HTH araC/xylS-type" evidence="5">
    <location>
        <begin position="208"/>
        <end position="305"/>
    </location>
</feature>
<feature type="compositionally biased region" description="Polar residues" evidence="4">
    <location>
        <begin position="316"/>
        <end position="341"/>
    </location>
</feature>
<proteinExistence type="predicted"/>
<evidence type="ECO:0000259" key="5">
    <source>
        <dbReference type="PROSITE" id="PS01124"/>
    </source>
</evidence>
<dbReference type="Pfam" id="PF20240">
    <property type="entry name" value="DUF6597"/>
    <property type="match status" value="1"/>
</dbReference>
<feature type="compositionally biased region" description="Low complexity" evidence="4">
    <location>
        <begin position="119"/>
        <end position="159"/>
    </location>
</feature>
<reference evidence="6 7" key="1">
    <citation type="submission" date="2019-03" db="EMBL/GenBank/DDBJ databases">
        <authorList>
            <person name="Gonzalez-Pimentel J.L."/>
        </authorList>
    </citation>
    <scope>NUCLEOTIDE SEQUENCE [LARGE SCALE GENOMIC DNA]</scope>
    <source>
        <strain evidence="6 7">JCM 31289</strain>
    </source>
</reference>
<organism evidence="6 7">
    <name type="scientific">Streptomyces palmae</name>
    <dbReference type="NCBI Taxonomy" id="1701085"/>
    <lineage>
        <taxon>Bacteria</taxon>
        <taxon>Bacillati</taxon>
        <taxon>Actinomycetota</taxon>
        <taxon>Actinomycetes</taxon>
        <taxon>Kitasatosporales</taxon>
        <taxon>Streptomycetaceae</taxon>
        <taxon>Streptomyces</taxon>
    </lineage>
</organism>
<accession>A0A4Z0HES7</accession>
<dbReference type="PROSITE" id="PS01124">
    <property type="entry name" value="HTH_ARAC_FAMILY_2"/>
    <property type="match status" value="1"/>
</dbReference>
<evidence type="ECO:0000313" key="7">
    <source>
        <dbReference type="Proteomes" id="UP000297948"/>
    </source>
</evidence>
<evidence type="ECO:0000256" key="3">
    <source>
        <dbReference type="ARBA" id="ARBA00023163"/>
    </source>
</evidence>
<name>A0A4Z0HES7_9ACTN</name>
<evidence type="ECO:0000256" key="2">
    <source>
        <dbReference type="ARBA" id="ARBA00023125"/>
    </source>
</evidence>
<sequence>MYRERAARPAGAVLWTRTAGPGPERILPDGCTDLIWCDTGSAGELIVAGPDTVAQLAQVPSGTRCTGLRFAPGTGPAVFGVPAHELRDLRVPLDALWPAAEVRRIIGALERWSEGGSPGNAAGSPGSAAGSPGSAAGSPGSAAGSPGSAAGSPGSAAGSPGEGAGSPGEGYGSVSPRQGSAAGGSRLTPGGVLEAAALARLRAAPPVDPLIPRVVAALRGGDRVAAIAARAGLSERQLHRRSLAAFGYGPKTLGRVVRLNRALDEVRAGVPYAQVAAATGYADQAHLAREVRALTGVPLSTLIDRPRRPARRGAESQESAASGVSGANRSTALPSGSRSCA</sequence>
<comment type="caution">
    <text evidence="6">The sequence shown here is derived from an EMBL/GenBank/DDBJ whole genome shotgun (WGS) entry which is preliminary data.</text>
</comment>
<feature type="compositionally biased region" description="Gly residues" evidence="4">
    <location>
        <begin position="160"/>
        <end position="171"/>
    </location>
</feature>
<evidence type="ECO:0000256" key="4">
    <source>
        <dbReference type="SAM" id="MobiDB-lite"/>
    </source>
</evidence>
<dbReference type="Proteomes" id="UP000297948">
    <property type="component" value="Unassembled WGS sequence"/>
</dbReference>
<dbReference type="GO" id="GO:0003700">
    <property type="term" value="F:DNA-binding transcription factor activity"/>
    <property type="evidence" value="ECO:0007669"/>
    <property type="project" value="InterPro"/>
</dbReference>